<dbReference type="Pfam" id="PF07973">
    <property type="entry name" value="tRNA_SAD"/>
    <property type="match status" value="1"/>
</dbReference>
<dbReference type="Gene3D" id="2.40.30.130">
    <property type="match status" value="1"/>
</dbReference>
<dbReference type="SUPFAM" id="SSF50447">
    <property type="entry name" value="Translation proteins"/>
    <property type="match status" value="1"/>
</dbReference>
<dbReference type="PANTHER" id="PTHR43462">
    <property type="entry name" value="ALANYL-TRNA EDITING PROTEIN"/>
    <property type="match status" value="1"/>
</dbReference>
<protein>
    <submittedName>
        <fullName evidence="6">Threonine alanine tRNA ligase second additional domain protein</fullName>
    </submittedName>
</protein>
<dbReference type="GO" id="GO:0002161">
    <property type="term" value="F:aminoacyl-tRNA deacylase activity"/>
    <property type="evidence" value="ECO:0007669"/>
    <property type="project" value="UniProtKB-ARBA"/>
</dbReference>
<dbReference type="GO" id="GO:0004812">
    <property type="term" value="F:aminoacyl-tRNA ligase activity"/>
    <property type="evidence" value="ECO:0007669"/>
    <property type="project" value="InterPro"/>
</dbReference>
<evidence type="ECO:0000313" key="7">
    <source>
        <dbReference type="Proteomes" id="UP000051679"/>
    </source>
</evidence>
<evidence type="ECO:0000256" key="3">
    <source>
        <dbReference type="ARBA" id="ARBA00022723"/>
    </source>
</evidence>
<proteinExistence type="predicted"/>
<dbReference type="InterPro" id="IPR012947">
    <property type="entry name" value="tRNA_SAD"/>
</dbReference>
<dbReference type="AlphaFoldDB" id="A0A0R1ZM53"/>
<dbReference type="InterPro" id="IPR051335">
    <property type="entry name" value="Alanyl-tRNA_Editing_Enzymes"/>
</dbReference>
<evidence type="ECO:0000313" key="6">
    <source>
        <dbReference type="EMBL" id="KRM55426.1"/>
    </source>
</evidence>
<dbReference type="InterPro" id="IPR009000">
    <property type="entry name" value="Transl_B-barrel_sf"/>
</dbReference>
<dbReference type="PATRIC" id="fig|1291052.5.peg.1339"/>
<comment type="cofactor">
    <cofactor evidence="1">
        <name>Zn(2+)</name>
        <dbReference type="ChEBI" id="CHEBI:29105"/>
    </cofactor>
</comment>
<evidence type="ECO:0000259" key="5">
    <source>
        <dbReference type="SMART" id="SM00863"/>
    </source>
</evidence>
<feature type="domain" description="Threonyl/alanyl tRNA synthetase SAD" evidence="5">
    <location>
        <begin position="191"/>
        <end position="234"/>
    </location>
</feature>
<comment type="caution">
    <text evidence="6">The sequence shown here is derived from an EMBL/GenBank/DDBJ whole genome shotgun (WGS) entry which is preliminary data.</text>
</comment>
<dbReference type="InterPro" id="IPR018163">
    <property type="entry name" value="Thr/Ala-tRNA-synth_IIc_edit"/>
</dbReference>
<dbReference type="SMART" id="SM00863">
    <property type="entry name" value="tRNA_SAD"/>
    <property type="match status" value="1"/>
</dbReference>
<dbReference type="RefSeq" id="WP_054678324.1">
    <property type="nucleotide sequence ID" value="NZ_AYYO01000022.1"/>
</dbReference>
<dbReference type="GO" id="GO:0046872">
    <property type="term" value="F:metal ion binding"/>
    <property type="evidence" value="ECO:0007669"/>
    <property type="project" value="UniProtKB-KW"/>
</dbReference>
<sequence>MTTEQYLIDQNQTELTTTVTSTSGLDVTFAATIIYPGGGGQPMDCATVTQGNATLAVTHATRTADTITYTLAQPLPTANIPVVQNVDAATRHRNMRYHTLLHLIAGTAANTWGCRVTSNQILADHARIELLFPTVAAKAAFNAADFTQTLQQAITAAHPVTARIVDRAAIAHESEKVRTLISLIPADVTQVRLVKIAGVDEEACAGTHVASTRDIGHGLTLTSKSKGPLKLRLKVVLDA</sequence>
<keyword evidence="2" id="KW-0963">Cytoplasm</keyword>
<dbReference type="Proteomes" id="UP000051679">
    <property type="component" value="Unassembled WGS sequence"/>
</dbReference>
<dbReference type="Gene3D" id="3.30.980.10">
    <property type="entry name" value="Threonyl-trna Synthetase, Chain A, domain 2"/>
    <property type="match status" value="1"/>
</dbReference>
<evidence type="ECO:0000256" key="4">
    <source>
        <dbReference type="ARBA" id="ARBA00022833"/>
    </source>
</evidence>
<dbReference type="OrthoDB" id="9812949at2"/>
<dbReference type="SUPFAM" id="SSF55186">
    <property type="entry name" value="ThrRS/AlaRS common domain"/>
    <property type="match status" value="1"/>
</dbReference>
<dbReference type="GO" id="GO:0043039">
    <property type="term" value="P:tRNA aminoacylation"/>
    <property type="evidence" value="ECO:0007669"/>
    <property type="project" value="InterPro"/>
</dbReference>
<organism evidence="6 7">
    <name type="scientific">Lacticaseibacillus sharpeae JCM 1186 = DSM 20505</name>
    <dbReference type="NCBI Taxonomy" id="1291052"/>
    <lineage>
        <taxon>Bacteria</taxon>
        <taxon>Bacillati</taxon>
        <taxon>Bacillota</taxon>
        <taxon>Bacilli</taxon>
        <taxon>Lactobacillales</taxon>
        <taxon>Lactobacillaceae</taxon>
        <taxon>Lacticaseibacillus</taxon>
    </lineage>
</organism>
<dbReference type="EMBL" id="AYYO01000022">
    <property type="protein sequence ID" value="KRM55426.1"/>
    <property type="molecule type" value="Genomic_DNA"/>
</dbReference>
<dbReference type="GO" id="GO:0005524">
    <property type="term" value="F:ATP binding"/>
    <property type="evidence" value="ECO:0007669"/>
    <property type="project" value="InterPro"/>
</dbReference>
<keyword evidence="6" id="KW-0436">Ligase</keyword>
<keyword evidence="7" id="KW-1185">Reference proteome</keyword>
<evidence type="ECO:0000256" key="1">
    <source>
        <dbReference type="ARBA" id="ARBA00001947"/>
    </source>
</evidence>
<evidence type="ECO:0000256" key="2">
    <source>
        <dbReference type="ARBA" id="ARBA00022490"/>
    </source>
</evidence>
<reference evidence="6 7" key="1">
    <citation type="journal article" date="2015" name="Genome Announc.">
        <title>Expanding the biotechnology potential of lactobacilli through comparative genomics of 213 strains and associated genera.</title>
        <authorList>
            <person name="Sun Z."/>
            <person name="Harris H.M."/>
            <person name="McCann A."/>
            <person name="Guo C."/>
            <person name="Argimon S."/>
            <person name="Zhang W."/>
            <person name="Yang X."/>
            <person name="Jeffery I.B."/>
            <person name="Cooney J.C."/>
            <person name="Kagawa T.F."/>
            <person name="Liu W."/>
            <person name="Song Y."/>
            <person name="Salvetti E."/>
            <person name="Wrobel A."/>
            <person name="Rasinkangas P."/>
            <person name="Parkhill J."/>
            <person name="Rea M.C."/>
            <person name="O'Sullivan O."/>
            <person name="Ritari J."/>
            <person name="Douillard F.P."/>
            <person name="Paul Ross R."/>
            <person name="Yang R."/>
            <person name="Briner A.E."/>
            <person name="Felis G.E."/>
            <person name="de Vos W.M."/>
            <person name="Barrangou R."/>
            <person name="Klaenhammer T.R."/>
            <person name="Caufield P.W."/>
            <person name="Cui Y."/>
            <person name="Zhang H."/>
            <person name="O'Toole P.W."/>
        </authorList>
    </citation>
    <scope>NUCLEOTIDE SEQUENCE [LARGE SCALE GENOMIC DNA]</scope>
    <source>
        <strain evidence="6 7">DSM 20505</strain>
    </source>
</reference>
<dbReference type="PANTHER" id="PTHR43462:SF1">
    <property type="entry name" value="ALANYL-TRNA EDITING PROTEIN AARSD1"/>
    <property type="match status" value="1"/>
</dbReference>
<gene>
    <name evidence="6" type="ORF">FC18_GL001321</name>
</gene>
<name>A0A0R1ZM53_9LACO</name>
<keyword evidence="3" id="KW-0479">Metal-binding</keyword>
<accession>A0A0R1ZM53</accession>
<dbReference type="STRING" id="1291052.FC18_GL001321"/>
<keyword evidence="4" id="KW-0862">Zinc</keyword>